<evidence type="ECO:0000256" key="4">
    <source>
        <dbReference type="ARBA" id="ARBA00023004"/>
    </source>
</evidence>
<dbReference type="GO" id="GO:0016491">
    <property type="term" value="F:oxidoreductase activity"/>
    <property type="evidence" value="ECO:0007669"/>
    <property type="project" value="UniProtKB-KW"/>
</dbReference>
<dbReference type="EMBL" id="CAEZUC010000029">
    <property type="protein sequence ID" value="CAB4586165.1"/>
    <property type="molecule type" value="Genomic_DNA"/>
</dbReference>
<evidence type="ECO:0000256" key="5">
    <source>
        <dbReference type="ARBA" id="ARBA00023014"/>
    </source>
</evidence>
<gene>
    <name evidence="6" type="ORF">UFOPK1776_00334</name>
</gene>
<dbReference type="PANTHER" id="PTHR43255:SF1">
    <property type="entry name" value="IRON-SULFUR-BINDING OXIDOREDUCTASE FADF-RELATED"/>
    <property type="match status" value="1"/>
</dbReference>
<evidence type="ECO:0000313" key="6">
    <source>
        <dbReference type="EMBL" id="CAB4586165.1"/>
    </source>
</evidence>
<accession>A0A6J6FFK7</accession>
<protein>
    <submittedName>
        <fullName evidence="6">Unannotated protein</fullName>
    </submittedName>
</protein>
<keyword evidence="5" id="KW-0411">Iron-sulfur</keyword>
<name>A0A6J6FFK7_9ZZZZ</name>
<evidence type="ECO:0000256" key="3">
    <source>
        <dbReference type="ARBA" id="ARBA00023002"/>
    </source>
</evidence>
<dbReference type="GO" id="GO:0051539">
    <property type="term" value="F:4 iron, 4 sulfur cluster binding"/>
    <property type="evidence" value="ECO:0007669"/>
    <property type="project" value="UniProtKB-KW"/>
</dbReference>
<keyword evidence="2" id="KW-0479">Metal-binding</keyword>
<keyword evidence="3" id="KW-0560">Oxidoreductase</keyword>
<dbReference type="GO" id="GO:0046872">
    <property type="term" value="F:metal ion binding"/>
    <property type="evidence" value="ECO:0007669"/>
    <property type="project" value="UniProtKB-KW"/>
</dbReference>
<dbReference type="AlphaFoldDB" id="A0A6J6FFK7"/>
<dbReference type="PANTHER" id="PTHR43255">
    <property type="entry name" value="IRON-SULFUR-BINDING OXIDOREDUCTASE FADF-RELATED-RELATED"/>
    <property type="match status" value="1"/>
</dbReference>
<dbReference type="GO" id="GO:0005886">
    <property type="term" value="C:plasma membrane"/>
    <property type="evidence" value="ECO:0007669"/>
    <property type="project" value="TreeGrafter"/>
</dbReference>
<dbReference type="InterPro" id="IPR051460">
    <property type="entry name" value="HdrC_iron-sulfur_subunit"/>
</dbReference>
<proteinExistence type="predicted"/>
<evidence type="ECO:0000256" key="1">
    <source>
        <dbReference type="ARBA" id="ARBA00022485"/>
    </source>
</evidence>
<sequence length="66" mass="7214">MWMEEKIGSRINLNRVDEAIATGAEEVAVGCPFCRVMISDGMVAKESSVEVLDVAQIMLRSVKRSG</sequence>
<reference evidence="6" key="1">
    <citation type="submission" date="2020-05" db="EMBL/GenBank/DDBJ databases">
        <authorList>
            <person name="Chiriac C."/>
            <person name="Salcher M."/>
            <person name="Ghai R."/>
            <person name="Kavagutti S V."/>
        </authorList>
    </citation>
    <scope>NUCLEOTIDE SEQUENCE</scope>
</reference>
<keyword evidence="1" id="KW-0004">4Fe-4S</keyword>
<organism evidence="6">
    <name type="scientific">freshwater metagenome</name>
    <dbReference type="NCBI Taxonomy" id="449393"/>
    <lineage>
        <taxon>unclassified sequences</taxon>
        <taxon>metagenomes</taxon>
        <taxon>ecological metagenomes</taxon>
    </lineage>
</organism>
<evidence type="ECO:0000256" key="2">
    <source>
        <dbReference type="ARBA" id="ARBA00022723"/>
    </source>
</evidence>
<keyword evidence="4" id="KW-0408">Iron</keyword>